<evidence type="ECO:0000256" key="6">
    <source>
        <dbReference type="SAM" id="SignalP"/>
    </source>
</evidence>
<feature type="region of interest" description="Disordered" evidence="5">
    <location>
        <begin position="375"/>
        <end position="404"/>
    </location>
</feature>
<dbReference type="InterPro" id="IPR006665">
    <property type="entry name" value="OmpA-like"/>
</dbReference>
<dbReference type="InterPro" id="IPR006664">
    <property type="entry name" value="OMP_bac"/>
</dbReference>
<reference evidence="8" key="1">
    <citation type="submission" date="2019-04" db="EMBL/GenBank/DDBJ databases">
        <title>Whole genome sequencing of cave bacteria.</title>
        <authorList>
            <person name="Gan H.M."/>
            <person name="Barton H."/>
            <person name="Savka M.A."/>
        </authorList>
    </citation>
    <scope>NUCLEOTIDE SEQUENCE [LARGE SCALE GENOMIC DNA]</scope>
    <source>
        <strain evidence="8">LC387</strain>
    </source>
</reference>
<organism evidence="8 9">
    <name type="scientific">Afipia massiliensis</name>
    <dbReference type="NCBI Taxonomy" id="211460"/>
    <lineage>
        <taxon>Bacteria</taxon>
        <taxon>Pseudomonadati</taxon>
        <taxon>Pseudomonadota</taxon>
        <taxon>Alphaproteobacteria</taxon>
        <taxon>Hyphomicrobiales</taxon>
        <taxon>Nitrobacteraceae</taxon>
        <taxon>Afipia</taxon>
    </lineage>
</organism>
<comment type="subcellular location">
    <subcellularLocation>
        <location evidence="1">Cell outer membrane</location>
    </subcellularLocation>
</comment>
<dbReference type="PROSITE" id="PS51123">
    <property type="entry name" value="OMPA_2"/>
    <property type="match status" value="1"/>
</dbReference>
<keyword evidence="3" id="KW-0998">Cell outer membrane</keyword>
<accession>A0A4V6BDQ6</accession>
<feature type="compositionally biased region" description="Basic and acidic residues" evidence="5">
    <location>
        <begin position="390"/>
        <end position="404"/>
    </location>
</feature>
<name>A0A4V6BDQ6_9BRAD</name>
<dbReference type="Proteomes" id="UP000034832">
    <property type="component" value="Unassembled WGS sequence"/>
</dbReference>
<evidence type="ECO:0000256" key="2">
    <source>
        <dbReference type="ARBA" id="ARBA00023136"/>
    </source>
</evidence>
<feature type="domain" description="OmpA-like" evidence="7">
    <location>
        <begin position="290"/>
        <end position="404"/>
    </location>
</feature>
<sequence>METGMNLRIDKIVFLLAILGLSTTGAAKAADCPPIGSLPNYIGEPKPTLHNHNTSDFKVKRGEETENISVAGKKCFQAYRLKDDAQAMSDIEIQTNYREQVKKLGGQILFADEHNMTGKIVKGAQETWVAVYNEERLIEVTVVDKAAFKPSLLPPSGSDYRLAGRMPKFVADPPVKRNFDKVAFKIHDGDDTREVQVAGARHSVAYRAANPREGASPLEVQENYKATFLAAGGQVVFSEPNLIVMRLEDKGQSIWVSVYAEESLIELTAIEEKPFQSSVQPPTASALKTALDKDGRVSLYINFDFNKAALKPDAAPIIEQVVKLLKDNPALKLEIGGHTDNIGGRDYNVKLSGSRAGSVVSALAAQGIDAKRLNAAGYGPDKPVTTNDTDEGRAKNRRVELVKS</sequence>
<proteinExistence type="predicted"/>
<dbReference type="PRINTS" id="PR01021">
    <property type="entry name" value="OMPADOMAIN"/>
</dbReference>
<keyword evidence="9" id="KW-1185">Reference proteome</keyword>
<gene>
    <name evidence="8" type="ORF">YH63_002400</name>
</gene>
<dbReference type="PANTHER" id="PTHR30329:SF21">
    <property type="entry name" value="LIPOPROTEIN YIAD-RELATED"/>
    <property type="match status" value="1"/>
</dbReference>
<evidence type="ECO:0000256" key="5">
    <source>
        <dbReference type="SAM" id="MobiDB-lite"/>
    </source>
</evidence>
<evidence type="ECO:0000256" key="1">
    <source>
        <dbReference type="ARBA" id="ARBA00004442"/>
    </source>
</evidence>
<dbReference type="PANTHER" id="PTHR30329">
    <property type="entry name" value="STATOR ELEMENT OF FLAGELLAR MOTOR COMPLEX"/>
    <property type="match status" value="1"/>
</dbReference>
<dbReference type="GO" id="GO:0009279">
    <property type="term" value="C:cell outer membrane"/>
    <property type="evidence" value="ECO:0007669"/>
    <property type="project" value="UniProtKB-SubCell"/>
</dbReference>
<dbReference type="Gene3D" id="3.30.1330.60">
    <property type="entry name" value="OmpA-like domain"/>
    <property type="match status" value="1"/>
</dbReference>
<comment type="caution">
    <text evidence="8">The sequence shown here is derived from an EMBL/GenBank/DDBJ whole genome shotgun (WGS) entry which is preliminary data.</text>
</comment>
<feature type="chain" id="PRO_5020289645" evidence="6">
    <location>
        <begin position="30"/>
        <end position="404"/>
    </location>
</feature>
<evidence type="ECO:0000313" key="8">
    <source>
        <dbReference type="EMBL" id="TKT70353.1"/>
    </source>
</evidence>
<dbReference type="InterPro" id="IPR050330">
    <property type="entry name" value="Bact_OuterMem_StrucFunc"/>
</dbReference>
<evidence type="ECO:0000256" key="3">
    <source>
        <dbReference type="ARBA" id="ARBA00023237"/>
    </source>
</evidence>
<keyword evidence="6" id="KW-0732">Signal</keyword>
<dbReference type="CDD" id="cd07185">
    <property type="entry name" value="OmpA_C-like"/>
    <property type="match status" value="1"/>
</dbReference>
<dbReference type="SUPFAM" id="SSF103088">
    <property type="entry name" value="OmpA-like"/>
    <property type="match status" value="1"/>
</dbReference>
<evidence type="ECO:0000256" key="4">
    <source>
        <dbReference type="PROSITE-ProRule" id="PRU00473"/>
    </source>
</evidence>
<dbReference type="EMBL" id="LBIA02000001">
    <property type="protein sequence ID" value="TKT70353.1"/>
    <property type="molecule type" value="Genomic_DNA"/>
</dbReference>
<keyword evidence="2 4" id="KW-0472">Membrane</keyword>
<dbReference type="AlphaFoldDB" id="A0A4V6BDQ6"/>
<protein>
    <submittedName>
        <fullName evidence="8">OmpA family protein</fullName>
    </submittedName>
</protein>
<dbReference type="Pfam" id="PF00691">
    <property type="entry name" value="OmpA"/>
    <property type="match status" value="1"/>
</dbReference>
<evidence type="ECO:0000259" key="7">
    <source>
        <dbReference type="PROSITE" id="PS51123"/>
    </source>
</evidence>
<dbReference type="OrthoDB" id="9814546at2"/>
<dbReference type="InterPro" id="IPR036737">
    <property type="entry name" value="OmpA-like_sf"/>
</dbReference>
<feature type="signal peptide" evidence="6">
    <location>
        <begin position="1"/>
        <end position="29"/>
    </location>
</feature>
<evidence type="ECO:0000313" key="9">
    <source>
        <dbReference type="Proteomes" id="UP000034832"/>
    </source>
</evidence>